<keyword evidence="5" id="KW-0547">Nucleotide-binding</keyword>
<dbReference type="Gene3D" id="2.10.70.100">
    <property type="match status" value="1"/>
</dbReference>
<dbReference type="InterPro" id="IPR035965">
    <property type="entry name" value="PAS-like_dom_sf"/>
</dbReference>
<comment type="subunit">
    <text evidence="9">At low DSF concentrations, interacts with RpfF.</text>
</comment>
<dbReference type="CDD" id="cd16922">
    <property type="entry name" value="HATPase_EvgS-ArcB-TorS-like"/>
    <property type="match status" value="1"/>
</dbReference>
<reference evidence="17 18" key="1">
    <citation type="submission" date="2018-11" db="EMBL/GenBank/DDBJ databases">
        <authorList>
            <person name="Peiro R."/>
            <person name="Begona"/>
            <person name="Cbmso G."/>
            <person name="Lopez M."/>
            <person name="Gonzalez S."/>
            <person name="Sacristan E."/>
            <person name="Castillo E."/>
        </authorList>
    </citation>
    <scope>NUCLEOTIDE SEQUENCE [LARGE SCALE GENOMIC DNA]</scope>
    <source>
        <strain evidence="17">Brev_genome</strain>
    </source>
</reference>
<evidence type="ECO:0000259" key="12">
    <source>
        <dbReference type="PROSITE" id="PS50109"/>
    </source>
</evidence>
<dbReference type="GO" id="GO:0005524">
    <property type="term" value="F:ATP binding"/>
    <property type="evidence" value="ECO:0007669"/>
    <property type="project" value="UniProtKB-KW"/>
</dbReference>
<dbReference type="CDD" id="cd00130">
    <property type="entry name" value="PAS"/>
    <property type="match status" value="2"/>
</dbReference>
<evidence type="ECO:0000313" key="17">
    <source>
        <dbReference type="EMBL" id="VDC48803.1"/>
    </source>
</evidence>
<dbReference type="Pfam" id="PF02518">
    <property type="entry name" value="HATPase_c"/>
    <property type="match status" value="1"/>
</dbReference>
<dbReference type="EMBL" id="CP048751">
    <property type="protein sequence ID" value="QIH72360.1"/>
    <property type="molecule type" value="Genomic_DNA"/>
</dbReference>
<dbReference type="InterPro" id="IPR013655">
    <property type="entry name" value="PAS_fold_3"/>
</dbReference>
<dbReference type="Proteomes" id="UP000289220">
    <property type="component" value="Unassembled WGS sequence"/>
</dbReference>
<dbReference type="Gene3D" id="3.40.50.2300">
    <property type="match status" value="1"/>
</dbReference>
<accession>A0A6G7EFX4</accession>
<comment type="catalytic activity">
    <reaction evidence="1">
        <text>ATP + protein L-histidine = ADP + protein N-phospho-L-histidine.</text>
        <dbReference type="EC" id="2.7.13.3"/>
    </reaction>
</comment>
<evidence type="ECO:0000259" key="15">
    <source>
        <dbReference type="PROSITE" id="PS50113"/>
    </source>
</evidence>
<dbReference type="SMART" id="SM00091">
    <property type="entry name" value="PAS"/>
    <property type="match status" value="2"/>
</dbReference>
<dbReference type="InterPro" id="IPR003594">
    <property type="entry name" value="HATPase_dom"/>
</dbReference>
<dbReference type="FunFam" id="3.30.565.10:FF:000010">
    <property type="entry name" value="Sensor histidine kinase RcsC"/>
    <property type="match status" value="1"/>
</dbReference>
<dbReference type="InterPro" id="IPR001789">
    <property type="entry name" value="Sig_transdc_resp-reg_receiver"/>
</dbReference>
<reference evidence="16 19" key="2">
    <citation type="submission" date="2020-01" db="EMBL/GenBank/DDBJ databases">
        <authorList>
            <person name="Wang S."/>
        </authorList>
    </citation>
    <scope>NUCLEOTIDE SEQUENCE [LARGE SCALE GENOMIC DNA]</scope>
    <source>
        <strain evidence="16 19">D151-2-6</strain>
    </source>
</reference>
<evidence type="ECO:0000259" key="13">
    <source>
        <dbReference type="PROSITE" id="PS50110"/>
    </source>
</evidence>
<dbReference type="InterPro" id="IPR003661">
    <property type="entry name" value="HisK_dim/P_dom"/>
</dbReference>
<dbReference type="SMART" id="SM00448">
    <property type="entry name" value="REC"/>
    <property type="match status" value="1"/>
</dbReference>
<keyword evidence="7" id="KW-0067">ATP-binding</keyword>
<dbReference type="Proteomes" id="UP000501325">
    <property type="component" value="Chromosome"/>
</dbReference>
<dbReference type="SUPFAM" id="SSF55785">
    <property type="entry name" value="PYP-like sensor domain (PAS domain)"/>
    <property type="match status" value="2"/>
</dbReference>
<dbReference type="Gene3D" id="1.10.287.130">
    <property type="match status" value="1"/>
</dbReference>
<evidence type="ECO:0000256" key="3">
    <source>
        <dbReference type="ARBA" id="ARBA00022553"/>
    </source>
</evidence>
<evidence type="ECO:0000256" key="4">
    <source>
        <dbReference type="ARBA" id="ARBA00022679"/>
    </source>
</evidence>
<dbReference type="SUPFAM" id="SSF55874">
    <property type="entry name" value="ATPase domain of HSP90 chaperone/DNA topoisomerase II/histidine kinase"/>
    <property type="match status" value="1"/>
</dbReference>
<dbReference type="CDD" id="cd00082">
    <property type="entry name" value="HisKA"/>
    <property type="match status" value="1"/>
</dbReference>
<evidence type="ECO:0000313" key="19">
    <source>
        <dbReference type="Proteomes" id="UP000501325"/>
    </source>
</evidence>
<dbReference type="GO" id="GO:0000155">
    <property type="term" value="F:phosphorelay sensor kinase activity"/>
    <property type="evidence" value="ECO:0007669"/>
    <property type="project" value="InterPro"/>
</dbReference>
<dbReference type="SUPFAM" id="SSF47384">
    <property type="entry name" value="Homodimeric domain of signal transducing histidine kinase"/>
    <property type="match status" value="1"/>
</dbReference>
<dbReference type="InterPro" id="IPR011006">
    <property type="entry name" value="CheY-like_superfamily"/>
</dbReference>
<dbReference type="AlphaFoldDB" id="A0A6G7EFX4"/>
<dbReference type="PROSITE" id="PS50109">
    <property type="entry name" value="HIS_KIN"/>
    <property type="match status" value="1"/>
</dbReference>
<evidence type="ECO:0000259" key="14">
    <source>
        <dbReference type="PROSITE" id="PS50112"/>
    </source>
</evidence>
<dbReference type="InterPro" id="IPR005467">
    <property type="entry name" value="His_kinase_dom"/>
</dbReference>
<evidence type="ECO:0000256" key="7">
    <source>
        <dbReference type="ARBA" id="ARBA00022840"/>
    </source>
</evidence>
<gene>
    <name evidence="17" type="primary">luxQ_1</name>
    <name evidence="17" type="ORF">BREV_BREV_00852</name>
    <name evidence="16" type="ORF">GYM46_04985</name>
</gene>
<dbReference type="SMART" id="SM00388">
    <property type="entry name" value="HisKA"/>
    <property type="match status" value="1"/>
</dbReference>
<dbReference type="Pfam" id="PF00072">
    <property type="entry name" value="Response_reg"/>
    <property type="match status" value="1"/>
</dbReference>
<feature type="domain" description="PAS" evidence="14">
    <location>
        <begin position="13"/>
        <end position="83"/>
    </location>
</feature>
<dbReference type="Gene3D" id="3.30.565.10">
    <property type="entry name" value="Histidine kinase-like ATPase, C-terminal domain"/>
    <property type="match status" value="1"/>
</dbReference>
<dbReference type="PROSITE" id="PS50113">
    <property type="entry name" value="PAC"/>
    <property type="match status" value="2"/>
</dbReference>
<dbReference type="PRINTS" id="PR00344">
    <property type="entry name" value="BCTRLSENSOR"/>
</dbReference>
<keyword evidence="6 17" id="KW-0418">Kinase</keyword>
<dbReference type="SMART" id="SM00086">
    <property type="entry name" value="PAC"/>
    <property type="match status" value="2"/>
</dbReference>
<keyword evidence="3 11" id="KW-0597">Phosphoprotein</keyword>
<dbReference type="SUPFAM" id="SSF52172">
    <property type="entry name" value="CheY-like"/>
    <property type="match status" value="1"/>
</dbReference>
<evidence type="ECO:0000256" key="9">
    <source>
        <dbReference type="ARBA" id="ARBA00064003"/>
    </source>
</evidence>
<dbReference type="PROSITE" id="PS50112">
    <property type="entry name" value="PAS"/>
    <property type="match status" value="1"/>
</dbReference>
<organism evidence="17 18">
    <name type="scientific">Brevundimonas mediterranea</name>
    <dbReference type="NCBI Taxonomy" id="74329"/>
    <lineage>
        <taxon>Bacteria</taxon>
        <taxon>Pseudomonadati</taxon>
        <taxon>Pseudomonadota</taxon>
        <taxon>Alphaproteobacteria</taxon>
        <taxon>Caulobacterales</taxon>
        <taxon>Caulobacteraceae</taxon>
        <taxon>Brevundimonas</taxon>
    </lineage>
</organism>
<dbReference type="PANTHER" id="PTHR45339">
    <property type="entry name" value="HYBRID SIGNAL TRANSDUCTION HISTIDINE KINASE J"/>
    <property type="match status" value="1"/>
</dbReference>
<keyword evidence="4" id="KW-0808">Transferase</keyword>
<feature type="domain" description="Response regulatory" evidence="13">
    <location>
        <begin position="514"/>
        <end position="633"/>
    </location>
</feature>
<feature type="modified residue" description="4-aspartylphosphate" evidence="11">
    <location>
        <position position="563"/>
    </location>
</feature>
<dbReference type="Pfam" id="PF00512">
    <property type="entry name" value="HisKA"/>
    <property type="match status" value="1"/>
</dbReference>
<evidence type="ECO:0000313" key="18">
    <source>
        <dbReference type="Proteomes" id="UP000289220"/>
    </source>
</evidence>
<dbReference type="InterPro" id="IPR001610">
    <property type="entry name" value="PAC"/>
</dbReference>
<dbReference type="InterPro" id="IPR000014">
    <property type="entry name" value="PAS"/>
</dbReference>
<proteinExistence type="predicted"/>
<dbReference type="EC" id="2.7.13.3" evidence="2"/>
<evidence type="ECO:0000313" key="16">
    <source>
        <dbReference type="EMBL" id="QIH72360.1"/>
    </source>
</evidence>
<dbReference type="RefSeq" id="WP_008259951.1">
    <property type="nucleotide sequence ID" value="NZ_CP048751.1"/>
</dbReference>
<dbReference type="InterPro" id="IPR004358">
    <property type="entry name" value="Sig_transdc_His_kin-like_C"/>
</dbReference>
<evidence type="ECO:0000256" key="10">
    <source>
        <dbReference type="ARBA" id="ARBA00068150"/>
    </source>
</evidence>
<dbReference type="InterPro" id="IPR036890">
    <property type="entry name" value="HATPase_C_sf"/>
</dbReference>
<name>A0A6G7EFX4_9CAUL</name>
<dbReference type="EMBL" id="UXHF01000011">
    <property type="protein sequence ID" value="VDC48803.1"/>
    <property type="molecule type" value="Genomic_DNA"/>
</dbReference>
<dbReference type="InterPro" id="IPR000700">
    <property type="entry name" value="PAS-assoc_C"/>
</dbReference>
<dbReference type="InterPro" id="IPR036097">
    <property type="entry name" value="HisK_dim/P_sf"/>
</dbReference>
<evidence type="ECO:0000256" key="11">
    <source>
        <dbReference type="PROSITE-ProRule" id="PRU00169"/>
    </source>
</evidence>
<dbReference type="PROSITE" id="PS50110">
    <property type="entry name" value="RESPONSE_REGULATORY"/>
    <property type="match status" value="1"/>
</dbReference>
<evidence type="ECO:0000256" key="6">
    <source>
        <dbReference type="ARBA" id="ARBA00022777"/>
    </source>
</evidence>
<evidence type="ECO:0000256" key="2">
    <source>
        <dbReference type="ARBA" id="ARBA00012438"/>
    </source>
</evidence>
<feature type="domain" description="Histidine kinase" evidence="12">
    <location>
        <begin position="276"/>
        <end position="491"/>
    </location>
</feature>
<dbReference type="KEGG" id="bmed:GYM46_04985"/>
<dbReference type="FunFam" id="1.10.287.130:FF:000002">
    <property type="entry name" value="Two-component osmosensing histidine kinase"/>
    <property type="match status" value="1"/>
</dbReference>
<keyword evidence="8" id="KW-0902">Two-component regulatory system</keyword>
<dbReference type="Pfam" id="PF08447">
    <property type="entry name" value="PAS_3"/>
    <property type="match status" value="2"/>
</dbReference>
<evidence type="ECO:0000256" key="8">
    <source>
        <dbReference type="ARBA" id="ARBA00023012"/>
    </source>
</evidence>
<keyword evidence="18" id="KW-1185">Reference proteome</keyword>
<dbReference type="PANTHER" id="PTHR45339:SF1">
    <property type="entry name" value="HYBRID SIGNAL TRANSDUCTION HISTIDINE KINASE J"/>
    <property type="match status" value="1"/>
</dbReference>
<sequence>MPSGQTTDIATFDVAQFCQAVEHSPIGTAVFGLDGVWLNGNAALRRFLGYSSDELRTVNFRDVTHPDDLDADLVLFEQLTSGRIPSYEIEKRYIRKDGGVAWAARTVSLVRSAAGEPLFYISHVQDIAGRKAAEAERLKLADRATLAARAAHIGIWELDLNTNALSWSPEMFDLFLTPAPDVLDLAFFTSFVLEDDRETLQRDTAAALNGLLLDTEFRIRRTDGEIRHIKGFGSLERGVGGAPDRLVGANWDVTEMRRLAERAEAASRAKSQFLAVMSHEIRTPMNGILGMTQAMQADPLPALQRERLDIVAESGAALLTILNDILDLSKVEAGKMELESVAFDLGILLGNLRSTYASTADDQGLILALDLGDAAGLYRGDPTRLRQILSNLISNSLKFTARGRIDIAARRDGQTLVLTVADTGVGMTTEVIARIFNPFAQADASTTRQFGGTGLGLSIVHELTRLMQGRIDVDSRPGEGSRFTVVLPLPWLGPAVGTPAPSASDVRQGDAGLRVLAAEDNAINRLVLQTLLGQFGIEPTIVENGAQAVEAWLGGDWDMVLMDVQMPVLDGFGAARAIREREAAQGLPRTPIIALTANAMPHQRDECLAHGMDAVVAKPIDVRALISALETVGQKGAHLTESGRATA</sequence>
<dbReference type="Gene3D" id="3.30.450.20">
    <property type="entry name" value="PAS domain"/>
    <property type="match status" value="2"/>
</dbReference>
<feature type="domain" description="PAC" evidence="15">
    <location>
        <begin position="213"/>
        <end position="265"/>
    </location>
</feature>
<evidence type="ECO:0000256" key="1">
    <source>
        <dbReference type="ARBA" id="ARBA00000085"/>
    </source>
</evidence>
<protein>
    <recommendedName>
        <fullName evidence="10">Sensory/regulatory protein RpfC</fullName>
        <ecNumber evidence="2">2.7.13.3</ecNumber>
    </recommendedName>
</protein>
<dbReference type="SMART" id="SM00387">
    <property type="entry name" value="HATPase_c"/>
    <property type="match status" value="1"/>
</dbReference>
<dbReference type="NCBIfam" id="TIGR00229">
    <property type="entry name" value="sensory_box"/>
    <property type="match status" value="1"/>
</dbReference>
<feature type="domain" description="PAC" evidence="15">
    <location>
        <begin position="87"/>
        <end position="139"/>
    </location>
</feature>
<dbReference type="CDD" id="cd17546">
    <property type="entry name" value="REC_hyHK_CKI1_RcsC-like"/>
    <property type="match status" value="1"/>
</dbReference>
<evidence type="ECO:0000256" key="5">
    <source>
        <dbReference type="ARBA" id="ARBA00022741"/>
    </source>
</evidence>